<evidence type="ECO:0000259" key="5">
    <source>
        <dbReference type="Pfam" id="PF00296"/>
    </source>
</evidence>
<organism evidence="6 7">
    <name type="scientific">Nocardioides agariphilus</name>
    <dbReference type="NCBI Taxonomy" id="433664"/>
    <lineage>
        <taxon>Bacteria</taxon>
        <taxon>Bacillati</taxon>
        <taxon>Actinomycetota</taxon>
        <taxon>Actinomycetes</taxon>
        <taxon>Propionibacteriales</taxon>
        <taxon>Nocardioidaceae</taxon>
        <taxon>Nocardioides</taxon>
    </lineage>
</organism>
<dbReference type="InterPro" id="IPR019952">
    <property type="entry name" value="F420_OxRdatse_Rv1855c_pred"/>
</dbReference>
<evidence type="ECO:0000256" key="2">
    <source>
        <dbReference type="ARBA" id="ARBA00022643"/>
    </source>
</evidence>
<name>A0A930VLF3_9ACTN</name>
<dbReference type="GO" id="GO:0008726">
    <property type="term" value="F:alkanesulfonate monooxygenase activity"/>
    <property type="evidence" value="ECO:0007669"/>
    <property type="project" value="TreeGrafter"/>
</dbReference>
<evidence type="ECO:0000313" key="7">
    <source>
        <dbReference type="Proteomes" id="UP000660668"/>
    </source>
</evidence>
<dbReference type="InterPro" id="IPR050172">
    <property type="entry name" value="SsuD_RutA_monooxygenase"/>
</dbReference>
<comment type="caution">
    <text evidence="6">The sequence shown here is derived from an EMBL/GenBank/DDBJ whole genome shotgun (WGS) entry which is preliminary data.</text>
</comment>
<gene>
    <name evidence="6" type="ORF">ISU10_04475</name>
</gene>
<dbReference type="NCBIfam" id="TIGR03560">
    <property type="entry name" value="F420_Rv1855c"/>
    <property type="match status" value="1"/>
</dbReference>
<evidence type="ECO:0000256" key="3">
    <source>
        <dbReference type="ARBA" id="ARBA00023002"/>
    </source>
</evidence>
<keyword evidence="3" id="KW-0560">Oxidoreductase</keyword>
<dbReference type="Proteomes" id="UP000660668">
    <property type="component" value="Unassembled WGS sequence"/>
</dbReference>
<dbReference type="PANTHER" id="PTHR42847">
    <property type="entry name" value="ALKANESULFONATE MONOOXYGENASE"/>
    <property type="match status" value="1"/>
</dbReference>
<dbReference type="AlphaFoldDB" id="A0A930VLF3"/>
<dbReference type="InterPro" id="IPR011251">
    <property type="entry name" value="Luciferase-like_dom"/>
</dbReference>
<feature type="domain" description="Luciferase-like" evidence="5">
    <location>
        <begin position="6"/>
        <end position="252"/>
    </location>
</feature>
<proteinExistence type="predicted"/>
<dbReference type="SUPFAM" id="SSF51679">
    <property type="entry name" value="Bacterial luciferase-like"/>
    <property type="match status" value="1"/>
</dbReference>
<evidence type="ECO:0000313" key="6">
    <source>
        <dbReference type="EMBL" id="MBF4767018.1"/>
    </source>
</evidence>
<dbReference type="InterPro" id="IPR036661">
    <property type="entry name" value="Luciferase-like_sf"/>
</dbReference>
<keyword evidence="4" id="KW-0503">Monooxygenase</keyword>
<evidence type="ECO:0000256" key="1">
    <source>
        <dbReference type="ARBA" id="ARBA00022630"/>
    </source>
</evidence>
<accession>A0A930VLF3</accession>
<keyword evidence="2" id="KW-0288">FMN</keyword>
<keyword evidence="7" id="KW-1185">Reference proteome</keyword>
<dbReference type="EMBL" id="JADKPO010000004">
    <property type="protein sequence ID" value="MBF4767018.1"/>
    <property type="molecule type" value="Genomic_DNA"/>
</dbReference>
<sequence>MELRVFTEPQQGASYDDLLRVAQKAEELGFGAFFRSDHFLGMGTDGLPGPTDAWVTLGALARETSSIRLGTMVTSVTFRWPGLLAVQVAQVDQMSGGRVELGIGAGWFGKEHAAYAVPFPDVRERFEMLEEQVEIITGLWACGHANDDRYSFDGKHYQVSDSPGLPKPHQAKPPVIIGGAGKLRSAALAARFADEYNVPFTAFEEGLEVHERVRRACEEIDRDPASMIHSSALVLCVGRDEAEFHRRAAAIGHDPETLRSEQLGGTVSEVLDKVGRYAESGQSRLYLQTLDLDDLDHLHLVAEEIMPHVTH</sequence>
<dbReference type="GO" id="GO:0046306">
    <property type="term" value="P:alkanesulfonate catabolic process"/>
    <property type="evidence" value="ECO:0007669"/>
    <property type="project" value="TreeGrafter"/>
</dbReference>
<dbReference type="Gene3D" id="3.20.20.30">
    <property type="entry name" value="Luciferase-like domain"/>
    <property type="match status" value="1"/>
</dbReference>
<keyword evidence="1" id="KW-0285">Flavoprotein</keyword>
<reference evidence="6" key="1">
    <citation type="submission" date="2020-11" db="EMBL/GenBank/DDBJ databases">
        <title>Nocardioides cynanchi sp. nov., isolated from soil of rhizosphere of Cynanchum wilfordii.</title>
        <authorList>
            <person name="Lee J.-S."/>
            <person name="Suh M.K."/>
            <person name="Kim J.-S."/>
        </authorList>
    </citation>
    <scope>NUCLEOTIDE SEQUENCE</scope>
    <source>
        <strain evidence="6">KCTC 19276</strain>
    </source>
</reference>
<dbReference type="PANTHER" id="PTHR42847:SF4">
    <property type="entry name" value="ALKANESULFONATE MONOOXYGENASE-RELATED"/>
    <property type="match status" value="1"/>
</dbReference>
<protein>
    <submittedName>
        <fullName evidence="6">LLM class F420-dependent oxidoreductase</fullName>
    </submittedName>
</protein>
<evidence type="ECO:0000256" key="4">
    <source>
        <dbReference type="ARBA" id="ARBA00023033"/>
    </source>
</evidence>
<dbReference type="Pfam" id="PF00296">
    <property type="entry name" value="Bac_luciferase"/>
    <property type="match status" value="1"/>
</dbReference>